<dbReference type="InterPro" id="IPR010571">
    <property type="entry name" value="OM_lipoprot_Omp19_bac"/>
</dbReference>
<evidence type="ECO:0000259" key="9">
    <source>
        <dbReference type="Pfam" id="PF02974"/>
    </source>
</evidence>
<dbReference type="GO" id="GO:0009279">
    <property type="term" value="C:cell outer membrane"/>
    <property type="evidence" value="ECO:0007669"/>
    <property type="project" value="UniProtKB-SubCell"/>
</dbReference>
<dbReference type="PIRSF" id="PIRSF034005">
    <property type="entry name" value="OM_lipoprot_Omp19_bac"/>
    <property type="match status" value="1"/>
</dbReference>
<evidence type="ECO:0000313" key="11">
    <source>
        <dbReference type="Proteomes" id="UP000186002"/>
    </source>
</evidence>
<evidence type="ECO:0000256" key="3">
    <source>
        <dbReference type="ARBA" id="ARBA00022729"/>
    </source>
</evidence>
<dbReference type="AlphaFoldDB" id="A0A1M6Z9J7"/>
<dbReference type="STRING" id="735517.SAMN05444272_0172"/>
<organism evidence="10 11">
    <name type="scientific">Roseibium suaedae</name>
    <dbReference type="NCBI Taxonomy" id="735517"/>
    <lineage>
        <taxon>Bacteria</taxon>
        <taxon>Pseudomonadati</taxon>
        <taxon>Pseudomonadota</taxon>
        <taxon>Alphaproteobacteria</taxon>
        <taxon>Hyphomicrobiales</taxon>
        <taxon>Stappiaceae</taxon>
        <taxon>Roseibium</taxon>
    </lineage>
</organism>
<keyword evidence="3 8" id="KW-0732">Signal</keyword>
<dbReference type="RefSeq" id="WP_073007572.1">
    <property type="nucleotide sequence ID" value="NZ_FRBW01000001.1"/>
</dbReference>
<accession>A0A1M6Z9J7</accession>
<evidence type="ECO:0000256" key="8">
    <source>
        <dbReference type="SAM" id="SignalP"/>
    </source>
</evidence>
<dbReference type="Pfam" id="PF02974">
    <property type="entry name" value="Inh"/>
    <property type="match status" value="1"/>
</dbReference>
<dbReference type="InterPro" id="IPR016085">
    <property type="entry name" value="Protease_inh_B-barrel_dom"/>
</dbReference>
<dbReference type="EMBL" id="FRBW01000001">
    <property type="protein sequence ID" value="SHL27124.1"/>
    <property type="molecule type" value="Genomic_DNA"/>
</dbReference>
<dbReference type="PROSITE" id="PS51257">
    <property type="entry name" value="PROKAR_LIPOPROTEIN"/>
    <property type="match status" value="1"/>
</dbReference>
<dbReference type="SUPFAM" id="SSF50882">
    <property type="entry name" value="beta-Barrel protease inhibitors"/>
    <property type="match status" value="1"/>
</dbReference>
<evidence type="ECO:0000313" key="10">
    <source>
        <dbReference type="EMBL" id="SHL27124.1"/>
    </source>
</evidence>
<evidence type="ECO:0000256" key="5">
    <source>
        <dbReference type="ARBA" id="ARBA00023139"/>
    </source>
</evidence>
<keyword evidence="5" id="KW-0564">Palmitate</keyword>
<dbReference type="OrthoDB" id="7677911at2"/>
<dbReference type="Gene3D" id="2.40.128.10">
    <property type="match status" value="1"/>
</dbReference>
<name>A0A1M6Z9J7_9HYPH</name>
<keyword evidence="6" id="KW-0998">Cell outer membrane</keyword>
<dbReference type="Proteomes" id="UP000186002">
    <property type="component" value="Unassembled WGS sequence"/>
</dbReference>
<comment type="subcellular location">
    <subcellularLocation>
        <location evidence="1">Cell outer membrane</location>
        <topology evidence="1">Lipid-anchor</topology>
    </subcellularLocation>
</comment>
<reference evidence="10 11" key="1">
    <citation type="submission" date="2016-11" db="EMBL/GenBank/DDBJ databases">
        <authorList>
            <person name="Jaros S."/>
            <person name="Januszkiewicz K."/>
            <person name="Wedrychowicz H."/>
        </authorList>
    </citation>
    <scope>NUCLEOTIDE SEQUENCE [LARGE SCALE GENOMIC DNA]</scope>
    <source>
        <strain evidence="10 11">DSM 22153</strain>
    </source>
</reference>
<sequence length="174" mass="17633">MKKTVSIALMLGLAVAVSGCQRFSGSRDYVAPLPATPTTPVGQGSLQPLDPMAPAPGTVQDAQTAGTDLAANPVAEPSGAMEIGRSDMAGGWKLSSGGESCMAFMALTTWSGGYRANTRGCTSPALSSIAAWNLSGKQVELKDSSGAVVAQLYATSAQQFSGKTSTGAPVSLFR</sequence>
<evidence type="ECO:0000256" key="6">
    <source>
        <dbReference type="ARBA" id="ARBA00023237"/>
    </source>
</evidence>
<comment type="similarity">
    <text evidence="2">Belongs to the rhizobiaceae omp19 lipoprotein family.</text>
</comment>
<dbReference type="GO" id="GO:0004866">
    <property type="term" value="F:endopeptidase inhibitor activity"/>
    <property type="evidence" value="ECO:0007669"/>
    <property type="project" value="InterPro"/>
</dbReference>
<evidence type="ECO:0000256" key="7">
    <source>
        <dbReference type="ARBA" id="ARBA00023288"/>
    </source>
</evidence>
<protein>
    <submittedName>
        <fullName evidence="10">Protease inhibitor Inh</fullName>
    </submittedName>
</protein>
<gene>
    <name evidence="10" type="ORF">SAMN05444272_0172</name>
</gene>
<evidence type="ECO:0000256" key="4">
    <source>
        <dbReference type="ARBA" id="ARBA00023136"/>
    </source>
</evidence>
<keyword evidence="11" id="KW-1185">Reference proteome</keyword>
<dbReference type="InterPro" id="IPR021140">
    <property type="entry name" value="Inh/Omp19"/>
</dbReference>
<evidence type="ECO:0000256" key="1">
    <source>
        <dbReference type="ARBA" id="ARBA00004459"/>
    </source>
</evidence>
<feature type="chain" id="PRO_5013020101" evidence="8">
    <location>
        <begin position="19"/>
        <end position="174"/>
    </location>
</feature>
<evidence type="ECO:0000256" key="2">
    <source>
        <dbReference type="ARBA" id="ARBA00007138"/>
    </source>
</evidence>
<keyword evidence="4" id="KW-0472">Membrane</keyword>
<proteinExistence type="inferred from homology"/>
<feature type="domain" description="Alkaline proteinase inhibitor/ Outer membrane lipoprotein Omp19" evidence="9">
    <location>
        <begin position="84"/>
        <end position="174"/>
    </location>
</feature>
<keyword evidence="7" id="KW-0449">Lipoprotein</keyword>
<feature type="signal peptide" evidence="8">
    <location>
        <begin position="1"/>
        <end position="18"/>
    </location>
</feature>